<keyword evidence="4" id="KW-0804">Transcription</keyword>
<dbReference type="SUPFAM" id="SSF46785">
    <property type="entry name" value="Winged helix' DNA-binding domain"/>
    <property type="match status" value="1"/>
</dbReference>
<comment type="caution">
    <text evidence="6">The sequence shown here is derived from an EMBL/GenBank/DDBJ whole genome shotgun (WGS) entry which is preliminary data.</text>
</comment>
<evidence type="ECO:0000313" key="6">
    <source>
        <dbReference type="EMBL" id="GGD12147.1"/>
    </source>
</evidence>
<dbReference type="InterPro" id="IPR058163">
    <property type="entry name" value="LysR-type_TF_proteobact-type"/>
</dbReference>
<dbReference type="CDD" id="cd08422">
    <property type="entry name" value="PBP2_CrgA_like"/>
    <property type="match status" value="1"/>
</dbReference>
<accession>A0ABQ1Q413</accession>
<reference evidence="7" key="1">
    <citation type="journal article" date="2019" name="Int. J. Syst. Evol. Microbiol.">
        <title>The Global Catalogue of Microorganisms (GCM) 10K type strain sequencing project: providing services to taxonomists for standard genome sequencing and annotation.</title>
        <authorList>
            <consortium name="The Broad Institute Genomics Platform"/>
            <consortium name="The Broad Institute Genome Sequencing Center for Infectious Disease"/>
            <person name="Wu L."/>
            <person name="Ma J."/>
        </authorList>
    </citation>
    <scope>NUCLEOTIDE SEQUENCE [LARGE SCALE GENOMIC DNA]</scope>
    <source>
        <strain evidence="7">CGMCC 1.12482</strain>
    </source>
</reference>
<sequence>MDIKSLQCLCAVVETGSMSGAARRLGTSRSHISRRLKALEQDLQLQLFRRTTRRVEPTQIGWALYEHAARISQELGALQATVDDLGKNLRGHIRLSAPVALGQQVVGPLLLEFARLYPEVSLQLTFSNRIFDLVAAEIDVAIRVTSTPPDALVARDLGPVDWALCASPEYLDRQGTPQTPDDLLELDMLSVNLPDQRLPLELSDGRQTRTLALRPRLQTEDMLFIKRAALAGLGCALLPLYSVRKELADGALAHILPQYQARVRAWGDHLYLLTAPNLYPTLATRALIEYLQNHLHTSLYSS</sequence>
<evidence type="ECO:0000313" key="7">
    <source>
        <dbReference type="Proteomes" id="UP000638188"/>
    </source>
</evidence>
<dbReference type="SUPFAM" id="SSF53850">
    <property type="entry name" value="Periplasmic binding protein-like II"/>
    <property type="match status" value="1"/>
</dbReference>
<dbReference type="InterPro" id="IPR000847">
    <property type="entry name" value="LysR_HTH_N"/>
</dbReference>
<dbReference type="InterPro" id="IPR036388">
    <property type="entry name" value="WH-like_DNA-bd_sf"/>
</dbReference>
<keyword evidence="3" id="KW-0238">DNA-binding</keyword>
<dbReference type="Gene3D" id="1.10.10.10">
    <property type="entry name" value="Winged helix-like DNA-binding domain superfamily/Winged helix DNA-binding domain"/>
    <property type="match status" value="1"/>
</dbReference>
<dbReference type="InterPro" id="IPR005119">
    <property type="entry name" value="LysR_subst-bd"/>
</dbReference>
<dbReference type="Pfam" id="PF03466">
    <property type="entry name" value="LysR_substrate"/>
    <property type="match status" value="1"/>
</dbReference>
<dbReference type="Gene3D" id="3.40.190.290">
    <property type="match status" value="1"/>
</dbReference>
<comment type="similarity">
    <text evidence="1">Belongs to the LysR transcriptional regulatory family.</text>
</comment>
<feature type="domain" description="HTH lysR-type" evidence="5">
    <location>
        <begin position="1"/>
        <end position="58"/>
    </location>
</feature>
<evidence type="ECO:0000256" key="4">
    <source>
        <dbReference type="ARBA" id="ARBA00023163"/>
    </source>
</evidence>
<protein>
    <submittedName>
        <fullName evidence="6">LysR family transcriptional regulator</fullName>
    </submittedName>
</protein>
<dbReference type="PANTHER" id="PTHR30537">
    <property type="entry name" value="HTH-TYPE TRANSCRIPTIONAL REGULATOR"/>
    <property type="match status" value="1"/>
</dbReference>
<evidence type="ECO:0000256" key="1">
    <source>
        <dbReference type="ARBA" id="ARBA00009437"/>
    </source>
</evidence>
<dbReference type="InterPro" id="IPR036390">
    <property type="entry name" value="WH_DNA-bd_sf"/>
</dbReference>
<evidence type="ECO:0000256" key="3">
    <source>
        <dbReference type="ARBA" id="ARBA00023125"/>
    </source>
</evidence>
<keyword evidence="7" id="KW-1185">Reference proteome</keyword>
<evidence type="ECO:0000256" key="2">
    <source>
        <dbReference type="ARBA" id="ARBA00023015"/>
    </source>
</evidence>
<proteinExistence type="inferred from homology"/>
<dbReference type="PROSITE" id="PS50931">
    <property type="entry name" value="HTH_LYSR"/>
    <property type="match status" value="1"/>
</dbReference>
<organism evidence="6 7">
    <name type="scientific">Halopseudomonas salina</name>
    <dbReference type="NCBI Taxonomy" id="1323744"/>
    <lineage>
        <taxon>Bacteria</taxon>
        <taxon>Pseudomonadati</taxon>
        <taxon>Pseudomonadota</taxon>
        <taxon>Gammaproteobacteria</taxon>
        <taxon>Pseudomonadales</taxon>
        <taxon>Pseudomonadaceae</taxon>
        <taxon>Halopseudomonas</taxon>
    </lineage>
</organism>
<gene>
    <name evidence="6" type="ORF">GCM10007418_33920</name>
</gene>
<dbReference type="Proteomes" id="UP000638188">
    <property type="component" value="Unassembled WGS sequence"/>
</dbReference>
<keyword evidence="2" id="KW-0805">Transcription regulation</keyword>
<dbReference type="Pfam" id="PF00126">
    <property type="entry name" value="HTH_1"/>
    <property type="match status" value="1"/>
</dbReference>
<dbReference type="EMBL" id="BMFF01000010">
    <property type="protein sequence ID" value="GGD12147.1"/>
    <property type="molecule type" value="Genomic_DNA"/>
</dbReference>
<evidence type="ECO:0000259" key="5">
    <source>
        <dbReference type="PROSITE" id="PS50931"/>
    </source>
</evidence>
<dbReference type="PANTHER" id="PTHR30537:SF5">
    <property type="entry name" value="HTH-TYPE TRANSCRIPTIONAL ACTIVATOR TTDR-RELATED"/>
    <property type="match status" value="1"/>
</dbReference>
<dbReference type="RefSeq" id="WP_150279318.1">
    <property type="nucleotide sequence ID" value="NZ_BMFF01000010.1"/>
</dbReference>
<name>A0ABQ1Q413_9GAMM</name>